<keyword evidence="3" id="KW-1185">Reference proteome</keyword>
<organism evidence="2 3">
    <name type="scientific">Scomber scombrus</name>
    <name type="common">Atlantic mackerel</name>
    <name type="synonym">Scomber vernalis</name>
    <dbReference type="NCBI Taxonomy" id="13677"/>
    <lineage>
        <taxon>Eukaryota</taxon>
        <taxon>Metazoa</taxon>
        <taxon>Chordata</taxon>
        <taxon>Craniata</taxon>
        <taxon>Vertebrata</taxon>
        <taxon>Euteleostomi</taxon>
        <taxon>Actinopterygii</taxon>
        <taxon>Neopterygii</taxon>
        <taxon>Teleostei</taxon>
        <taxon>Neoteleostei</taxon>
        <taxon>Acanthomorphata</taxon>
        <taxon>Pelagiaria</taxon>
        <taxon>Scombriformes</taxon>
        <taxon>Scombridae</taxon>
        <taxon>Scomber</taxon>
    </lineage>
</organism>
<comment type="caution">
    <text evidence="2">The sequence shown here is derived from an EMBL/GenBank/DDBJ whole genome shotgun (WGS) entry which is preliminary data.</text>
</comment>
<proteinExistence type="predicted"/>
<dbReference type="Proteomes" id="UP001314229">
    <property type="component" value="Unassembled WGS sequence"/>
</dbReference>
<evidence type="ECO:0000313" key="2">
    <source>
        <dbReference type="EMBL" id="CAK6981354.1"/>
    </source>
</evidence>
<dbReference type="EMBL" id="CAWUFR010000808">
    <property type="protein sequence ID" value="CAK6981354.1"/>
    <property type="molecule type" value="Genomic_DNA"/>
</dbReference>
<evidence type="ECO:0000313" key="3">
    <source>
        <dbReference type="Proteomes" id="UP001314229"/>
    </source>
</evidence>
<keyword evidence="1" id="KW-0732">Signal</keyword>
<gene>
    <name evidence="2" type="ORF">FSCOSCO3_A006079</name>
</gene>
<dbReference type="AlphaFoldDB" id="A0AAV1QCW6"/>
<accession>A0AAV1QCW6</accession>
<feature type="signal peptide" evidence="1">
    <location>
        <begin position="1"/>
        <end position="18"/>
    </location>
</feature>
<sequence length="127" mass="13846">MLMLLLLVLSCCSAGGDHHDNPPAAMTMGSAAHLDLTGPQVQQEDPWRKQVLDLLTQMVQVQKETAVGQAEIIRLLGTLESQGSQQILDLQNVARHQSLLVENHQALLLQTSRISSHLLTPVQPASQ</sequence>
<feature type="chain" id="PRO_5043852851" evidence="1">
    <location>
        <begin position="19"/>
        <end position="127"/>
    </location>
</feature>
<evidence type="ECO:0000256" key="1">
    <source>
        <dbReference type="SAM" id="SignalP"/>
    </source>
</evidence>
<protein>
    <submittedName>
        <fullName evidence="2">Unnamed protein product</fullName>
    </submittedName>
</protein>
<name>A0AAV1QCW6_SCOSC</name>
<reference evidence="2 3" key="1">
    <citation type="submission" date="2024-01" db="EMBL/GenBank/DDBJ databases">
        <authorList>
            <person name="Alioto T."/>
            <person name="Alioto T."/>
            <person name="Gomez Garrido J."/>
        </authorList>
    </citation>
    <scope>NUCLEOTIDE SEQUENCE [LARGE SCALE GENOMIC DNA]</scope>
</reference>